<dbReference type="InterPro" id="IPR006162">
    <property type="entry name" value="Ppantetheine_attach_site"/>
</dbReference>
<dbReference type="Gene3D" id="3.40.50.980">
    <property type="match status" value="2"/>
</dbReference>
<dbReference type="InterPro" id="IPR045851">
    <property type="entry name" value="AMP-bd_C_sf"/>
</dbReference>
<dbReference type="InterPro" id="IPR009081">
    <property type="entry name" value="PP-bd_ACP"/>
</dbReference>
<dbReference type="InterPro" id="IPR010071">
    <property type="entry name" value="AA_adenyl_dom"/>
</dbReference>
<dbReference type="EMBL" id="JAAAUY010001464">
    <property type="protein sequence ID" value="KAF9322733.1"/>
    <property type="molecule type" value="Genomic_DNA"/>
</dbReference>
<dbReference type="PROSITE" id="PS00455">
    <property type="entry name" value="AMP_BINDING"/>
    <property type="match status" value="1"/>
</dbReference>
<dbReference type="AlphaFoldDB" id="A0A9P5VGF1"/>
<dbReference type="InterPro" id="IPR020845">
    <property type="entry name" value="AMP-binding_CS"/>
</dbReference>
<dbReference type="SUPFAM" id="SSF56801">
    <property type="entry name" value="Acetyl-CoA synthetase-like"/>
    <property type="match status" value="1"/>
</dbReference>
<evidence type="ECO:0000256" key="2">
    <source>
        <dbReference type="ARBA" id="ARBA00022553"/>
    </source>
</evidence>
<dbReference type="Proteomes" id="UP000696485">
    <property type="component" value="Unassembled WGS sequence"/>
</dbReference>
<dbReference type="NCBIfam" id="TIGR01733">
    <property type="entry name" value="AA-adenyl-dom"/>
    <property type="match status" value="1"/>
</dbReference>
<dbReference type="InterPro" id="IPR020459">
    <property type="entry name" value="AMP-binding"/>
</dbReference>
<dbReference type="FunFam" id="2.30.38.10:FF:000001">
    <property type="entry name" value="Non-ribosomal peptide synthetase PvdI"/>
    <property type="match status" value="1"/>
</dbReference>
<sequence>MQHALEGLARALDHTAPASAATVADMQIVPAEERALLVDTWNTPQEGELLDICIHRMFEQQVERTPKATAIIYNDLIITYEEVNMRANQLAHQLVKLDVKPESFVGICVERSVEMIISILAVMKAGGAYVPLDPSSAAERLRDILLDAAPICLVADRKGREVLGEDFLETVPVVDPTAKRPQSPPSSNVEVPQLTPRHLAYVIYTSGTTGKPKGVMVEHRSFVNMIAASQAAFGFDAHSRSTQFFALSFDASAYDIFCALCLGGTLHLLQDMVRQDKQRLWKYIEQYKITHLTVTPSVLQDCSDLWVIETPFTIILAAEALPPSLVRSMQQLAPNATIFNGYGPTETTVAATYYEIPAGGSGDIVPIGRPMTDKRFYILDAQHRLAPLGVVGEMYIGGVGVTRGYLNRPELTAERYLSDPFVDDAEARMYKTGDLARYLPDGNMLFMGRNDHQVKIRGFRIEFGEIEACLTKHPMVSDAVVLATGEVSNKRLVAYVIAREKQTSEDSSPLPLMLRNHLKSLLPEYMVPSAFVRMDSFRLTSNGKLDRQALPEPTDEAFAREEYEEPQGEIEKALASIWADLLRLDRVSRHDSFFALGGHSLLAVQVISKLGSLGHSLSVRALFETPVLSALAQSVGQHEDMAIPPNRITE</sequence>
<dbReference type="Pfam" id="PF13193">
    <property type="entry name" value="AMP-binding_C"/>
    <property type="match status" value="1"/>
</dbReference>
<dbReference type="GO" id="GO:0005737">
    <property type="term" value="C:cytoplasm"/>
    <property type="evidence" value="ECO:0007669"/>
    <property type="project" value="TreeGrafter"/>
</dbReference>
<keyword evidence="1" id="KW-0596">Phosphopantetheine</keyword>
<evidence type="ECO:0000256" key="1">
    <source>
        <dbReference type="ARBA" id="ARBA00022450"/>
    </source>
</evidence>
<keyword evidence="3" id="KW-0436">Ligase</keyword>
<comment type="similarity">
    <text evidence="4">Belongs to the NRP synthetase family.</text>
</comment>
<feature type="non-terminal residue" evidence="6">
    <location>
        <position position="650"/>
    </location>
</feature>
<dbReference type="InterPro" id="IPR025110">
    <property type="entry name" value="AMP-bd_C"/>
</dbReference>
<dbReference type="FunFam" id="3.40.50.980:FF:000001">
    <property type="entry name" value="Non-ribosomal peptide synthetase"/>
    <property type="match status" value="1"/>
</dbReference>
<name>A0A9P5VGF1_9FUNG</name>
<evidence type="ECO:0000313" key="7">
    <source>
        <dbReference type="Proteomes" id="UP000696485"/>
    </source>
</evidence>
<dbReference type="PRINTS" id="PR00154">
    <property type="entry name" value="AMPBINDING"/>
</dbReference>
<proteinExistence type="inferred from homology"/>
<accession>A0A9P5VGF1</accession>
<dbReference type="InterPro" id="IPR000873">
    <property type="entry name" value="AMP-dep_synth/lig_dom"/>
</dbReference>
<organism evidence="6 7">
    <name type="scientific">Podila minutissima</name>
    <dbReference type="NCBI Taxonomy" id="64525"/>
    <lineage>
        <taxon>Eukaryota</taxon>
        <taxon>Fungi</taxon>
        <taxon>Fungi incertae sedis</taxon>
        <taxon>Mucoromycota</taxon>
        <taxon>Mortierellomycotina</taxon>
        <taxon>Mortierellomycetes</taxon>
        <taxon>Mortierellales</taxon>
        <taxon>Mortierellaceae</taxon>
        <taxon>Podila</taxon>
    </lineage>
</organism>
<keyword evidence="2" id="KW-0597">Phosphoprotein</keyword>
<reference evidence="6" key="1">
    <citation type="journal article" date="2020" name="Fungal Divers.">
        <title>Resolving the Mortierellaceae phylogeny through synthesis of multi-gene phylogenetics and phylogenomics.</title>
        <authorList>
            <person name="Vandepol N."/>
            <person name="Liber J."/>
            <person name="Desiro A."/>
            <person name="Na H."/>
            <person name="Kennedy M."/>
            <person name="Barry K."/>
            <person name="Grigoriev I.V."/>
            <person name="Miller A.N."/>
            <person name="O'Donnell K."/>
            <person name="Stajich J.E."/>
            <person name="Bonito G."/>
        </authorList>
    </citation>
    <scope>NUCLEOTIDE SEQUENCE</scope>
    <source>
        <strain evidence="6">NVP1</strain>
    </source>
</reference>
<dbReference type="GO" id="GO:0016874">
    <property type="term" value="F:ligase activity"/>
    <property type="evidence" value="ECO:0007669"/>
    <property type="project" value="UniProtKB-KW"/>
</dbReference>
<keyword evidence="7" id="KW-1185">Reference proteome</keyword>
<dbReference type="InterPro" id="IPR036736">
    <property type="entry name" value="ACP-like_sf"/>
</dbReference>
<dbReference type="Gene3D" id="3.30.300.30">
    <property type="match status" value="1"/>
</dbReference>
<dbReference type="SUPFAM" id="SSF47336">
    <property type="entry name" value="ACP-like"/>
    <property type="match status" value="1"/>
</dbReference>
<dbReference type="Gene3D" id="2.30.38.10">
    <property type="entry name" value="Luciferase, Domain 3"/>
    <property type="match status" value="1"/>
</dbReference>
<dbReference type="GO" id="GO:0044550">
    <property type="term" value="P:secondary metabolite biosynthetic process"/>
    <property type="evidence" value="ECO:0007669"/>
    <property type="project" value="TreeGrafter"/>
</dbReference>
<dbReference type="CDD" id="cd05930">
    <property type="entry name" value="A_NRPS"/>
    <property type="match status" value="1"/>
</dbReference>
<dbReference type="FunFam" id="3.30.300.30:FF:000010">
    <property type="entry name" value="Enterobactin synthetase component F"/>
    <property type="match status" value="1"/>
</dbReference>
<dbReference type="PANTHER" id="PTHR45527:SF1">
    <property type="entry name" value="FATTY ACID SYNTHASE"/>
    <property type="match status" value="1"/>
</dbReference>
<evidence type="ECO:0000256" key="4">
    <source>
        <dbReference type="ARBA" id="ARBA00029454"/>
    </source>
</evidence>
<dbReference type="FunFam" id="1.10.1200.10:FF:000005">
    <property type="entry name" value="Nonribosomal peptide synthetase 1"/>
    <property type="match status" value="1"/>
</dbReference>
<feature type="domain" description="Carrier" evidence="5">
    <location>
        <begin position="565"/>
        <end position="639"/>
    </location>
</feature>
<dbReference type="Gene3D" id="1.10.1200.10">
    <property type="entry name" value="ACP-like"/>
    <property type="match status" value="1"/>
</dbReference>
<dbReference type="GO" id="GO:0043041">
    <property type="term" value="P:amino acid activation for nonribosomal peptide biosynthetic process"/>
    <property type="evidence" value="ECO:0007669"/>
    <property type="project" value="TreeGrafter"/>
</dbReference>
<dbReference type="FunFam" id="3.40.50.12780:FF:000012">
    <property type="entry name" value="Non-ribosomal peptide synthetase"/>
    <property type="match status" value="1"/>
</dbReference>
<protein>
    <recommendedName>
        <fullName evidence="5">Carrier domain-containing protein</fullName>
    </recommendedName>
</protein>
<dbReference type="PROSITE" id="PS50075">
    <property type="entry name" value="CARRIER"/>
    <property type="match status" value="1"/>
</dbReference>
<evidence type="ECO:0000256" key="3">
    <source>
        <dbReference type="ARBA" id="ARBA00022598"/>
    </source>
</evidence>
<dbReference type="Pfam" id="PF00501">
    <property type="entry name" value="AMP-binding"/>
    <property type="match status" value="1"/>
</dbReference>
<dbReference type="Pfam" id="PF00550">
    <property type="entry name" value="PP-binding"/>
    <property type="match status" value="1"/>
</dbReference>
<evidence type="ECO:0000259" key="5">
    <source>
        <dbReference type="PROSITE" id="PS50075"/>
    </source>
</evidence>
<comment type="caution">
    <text evidence="6">The sequence shown here is derived from an EMBL/GenBank/DDBJ whole genome shotgun (WGS) entry which is preliminary data.</text>
</comment>
<dbReference type="GO" id="GO:0031177">
    <property type="term" value="F:phosphopantetheine binding"/>
    <property type="evidence" value="ECO:0007669"/>
    <property type="project" value="TreeGrafter"/>
</dbReference>
<gene>
    <name evidence="6" type="ORF">BG006_002102</name>
</gene>
<dbReference type="PANTHER" id="PTHR45527">
    <property type="entry name" value="NONRIBOSOMAL PEPTIDE SYNTHETASE"/>
    <property type="match status" value="1"/>
</dbReference>
<dbReference type="PROSITE" id="PS00012">
    <property type="entry name" value="PHOSPHOPANTETHEINE"/>
    <property type="match status" value="1"/>
</dbReference>
<evidence type="ECO:0000313" key="6">
    <source>
        <dbReference type="EMBL" id="KAF9322733.1"/>
    </source>
</evidence>